<dbReference type="EMBL" id="BGPR01012231">
    <property type="protein sequence ID" value="GBN55179.1"/>
    <property type="molecule type" value="Genomic_DNA"/>
</dbReference>
<dbReference type="Proteomes" id="UP000499080">
    <property type="component" value="Unassembled WGS sequence"/>
</dbReference>
<keyword evidence="1" id="KW-0732">Signal</keyword>
<gene>
    <name evidence="2" type="ORF">AVEN_210153_1</name>
</gene>
<evidence type="ECO:0000313" key="2">
    <source>
        <dbReference type="EMBL" id="GBN55179.1"/>
    </source>
</evidence>
<proteinExistence type="predicted"/>
<sequence length="87" mass="9649">MYSILLLHSCLPIIILELTGSCAFSQRISHCGGLTAGGFPCFPPNETRMWAGMQKTVREADEVFGDTDEGKTQARFELGMKGWEEHV</sequence>
<comment type="caution">
    <text evidence="2">The sequence shown here is derived from an EMBL/GenBank/DDBJ whole genome shotgun (WGS) entry which is preliminary data.</text>
</comment>
<evidence type="ECO:0000313" key="3">
    <source>
        <dbReference type="Proteomes" id="UP000499080"/>
    </source>
</evidence>
<organism evidence="2 3">
    <name type="scientific">Araneus ventricosus</name>
    <name type="common">Orbweaver spider</name>
    <name type="synonym">Epeira ventricosa</name>
    <dbReference type="NCBI Taxonomy" id="182803"/>
    <lineage>
        <taxon>Eukaryota</taxon>
        <taxon>Metazoa</taxon>
        <taxon>Ecdysozoa</taxon>
        <taxon>Arthropoda</taxon>
        <taxon>Chelicerata</taxon>
        <taxon>Arachnida</taxon>
        <taxon>Araneae</taxon>
        <taxon>Araneomorphae</taxon>
        <taxon>Entelegynae</taxon>
        <taxon>Araneoidea</taxon>
        <taxon>Araneidae</taxon>
        <taxon>Araneus</taxon>
    </lineage>
</organism>
<accession>A0A4Y2PVD0</accession>
<feature type="chain" id="PRO_5021297226" evidence="1">
    <location>
        <begin position="26"/>
        <end position="87"/>
    </location>
</feature>
<name>A0A4Y2PVD0_ARAVE</name>
<dbReference type="AlphaFoldDB" id="A0A4Y2PVD0"/>
<feature type="signal peptide" evidence="1">
    <location>
        <begin position="1"/>
        <end position="25"/>
    </location>
</feature>
<reference evidence="2 3" key="1">
    <citation type="journal article" date="2019" name="Sci. Rep.">
        <title>Orb-weaving spider Araneus ventricosus genome elucidates the spidroin gene catalogue.</title>
        <authorList>
            <person name="Kono N."/>
            <person name="Nakamura H."/>
            <person name="Ohtoshi R."/>
            <person name="Moran D.A.P."/>
            <person name="Shinohara A."/>
            <person name="Yoshida Y."/>
            <person name="Fujiwara M."/>
            <person name="Mori M."/>
            <person name="Tomita M."/>
            <person name="Arakawa K."/>
        </authorList>
    </citation>
    <scope>NUCLEOTIDE SEQUENCE [LARGE SCALE GENOMIC DNA]</scope>
</reference>
<protein>
    <submittedName>
        <fullName evidence="2">Uncharacterized protein</fullName>
    </submittedName>
</protein>
<evidence type="ECO:0000256" key="1">
    <source>
        <dbReference type="SAM" id="SignalP"/>
    </source>
</evidence>
<keyword evidence="3" id="KW-1185">Reference proteome</keyword>